<organism evidence="3 4">
    <name type="scientific">Halanaerobacter jeridensis</name>
    <dbReference type="NCBI Taxonomy" id="706427"/>
    <lineage>
        <taxon>Bacteria</taxon>
        <taxon>Bacillati</taxon>
        <taxon>Bacillota</taxon>
        <taxon>Clostridia</taxon>
        <taxon>Halanaerobiales</taxon>
        <taxon>Halobacteroidaceae</taxon>
        <taxon>Halanaerobacter</taxon>
    </lineage>
</organism>
<feature type="domain" description="GH16" evidence="2">
    <location>
        <begin position="91"/>
        <end position="370"/>
    </location>
</feature>
<dbReference type="CDD" id="cd08023">
    <property type="entry name" value="GH16_laminarinase_like"/>
    <property type="match status" value="1"/>
</dbReference>
<dbReference type="Gene3D" id="2.60.120.200">
    <property type="match status" value="1"/>
</dbReference>
<dbReference type="PANTHER" id="PTHR10963">
    <property type="entry name" value="GLYCOSYL HYDROLASE-RELATED"/>
    <property type="match status" value="1"/>
</dbReference>
<dbReference type="InterPro" id="IPR000757">
    <property type="entry name" value="Beta-glucanase-like"/>
</dbReference>
<keyword evidence="4" id="KW-1185">Reference proteome</keyword>
<dbReference type="AlphaFoldDB" id="A0A938XUW9"/>
<name>A0A938XUW9_9FIRM</name>
<accession>A0A938XUW9</accession>
<dbReference type="InterPro" id="IPR050546">
    <property type="entry name" value="Glycosyl_Hydrlase_16"/>
</dbReference>
<dbReference type="InterPro" id="IPR013320">
    <property type="entry name" value="ConA-like_dom_sf"/>
</dbReference>
<evidence type="ECO:0000256" key="1">
    <source>
        <dbReference type="ARBA" id="ARBA00006865"/>
    </source>
</evidence>
<dbReference type="Pfam" id="PF00722">
    <property type="entry name" value="Glyco_hydro_16"/>
    <property type="match status" value="1"/>
</dbReference>
<reference evidence="3" key="1">
    <citation type="submission" date="2021-01" db="EMBL/GenBank/DDBJ databases">
        <title>Genomic Encyclopedia of Type Strains, Phase IV (KMG-IV): sequencing the most valuable type-strain genomes for metagenomic binning, comparative biology and taxonomic classification.</title>
        <authorList>
            <person name="Goeker M."/>
        </authorList>
    </citation>
    <scope>NUCLEOTIDE SEQUENCE</scope>
    <source>
        <strain evidence="3">DSM 23230</strain>
    </source>
</reference>
<dbReference type="PROSITE" id="PS51762">
    <property type="entry name" value="GH16_2"/>
    <property type="match status" value="1"/>
</dbReference>
<proteinExistence type="inferred from homology"/>
<dbReference type="SUPFAM" id="SSF49899">
    <property type="entry name" value="Concanavalin A-like lectins/glucanases"/>
    <property type="match status" value="1"/>
</dbReference>
<sequence length="370" mass="41113">MLIIISGCGGGSSNGGTNIDQEHTLTVSINHNSDSTPQIEVYNNEEKVDSGEGDLVQFKLNNGNYTIKIYNNSITKIRDVVIDGSNESIDVSFSDSTNPADDWDPGQEWTLAWSDEFNDGDFDTNIWTRQRWMTPPNNELESYTGEPSTAYEENGSMVLKATYDGGAYDQQGNYTSARVISNPGGQDGNSGADGKTFKYGKIAARIKLPGGKGIWPAFWMLGDNISETGGNTSWPQCGEIDILETGAKGDPNYGQGTVHATVHRDPGTESNPEGYNKYVPAGSYTLANGELFKEDFHVFSIEWDQEKIIWKLDGIEFGRKKINSDIENEFHKDFYVLFNIAVGGHFTATPDETTDFPQYMYIDWIRHYTK</sequence>
<evidence type="ECO:0000259" key="2">
    <source>
        <dbReference type="PROSITE" id="PS51762"/>
    </source>
</evidence>
<dbReference type="EMBL" id="JAFBDQ010000002">
    <property type="protein sequence ID" value="MBM7555690.1"/>
    <property type="molecule type" value="Genomic_DNA"/>
</dbReference>
<dbReference type="PANTHER" id="PTHR10963:SF55">
    <property type="entry name" value="GLYCOSIDE HYDROLASE FAMILY 16 PROTEIN"/>
    <property type="match status" value="1"/>
</dbReference>
<gene>
    <name evidence="3" type="ORF">JOC47_000515</name>
</gene>
<dbReference type="GO" id="GO:0004553">
    <property type="term" value="F:hydrolase activity, hydrolyzing O-glycosyl compounds"/>
    <property type="evidence" value="ECO:0007669"/>
    <property type="project" value="InterPro"/>
</dbReference>
<dbReference type="GO" id="GO:0005975">
    <property type="term" value="P:carbohydrate metabolic process"/>
    <property type="evidence" value="ECO:0007669"/>
    <property type="project" value="InterPro"/>
</dbReference>
<evidence type="ECO:0000313" key="4">
    <source>
        <dbReference type="Proteomes" id="UP000774000"/>
    </source>
</evidence>
<comment type="caution">
    <text evidence="3">The sequence shown here is derived from an EMBL/GenBank/DDBJ whole genome shotgun (WGS) entry which is preliminary data.</text>
</comment>
<dbReference type="Proteomes" id="UP000774000">
    <property type="component" value="Unassembled WGS sequence"/>
</dbReference>
<comment type="similarity">
    <text evidence="1">Belongs to the glycosyl hydrolase 16 family.</text>
</comment>
<protein>
    <submittedName>
        <fullName evidence="3">Beta-glucanase (GH16 family)</fullName>
    </submittedName>
</protein>
<evidence type="ECO:0000313" key="3">
    <source>
        <dbReference type="EMBL" id="MBM7555690.1"/>
    </source>
</evidence>